<dbReference type="InterPro" id="IPR025943">
    <property type="entry name" value="Sigma_54_int_dom_ATP-bd_2"/>
</dbReference>
<dbReference type="EMBL" id="BJTG01000005">
    <property type="protein sequence ID" value="GEJ57808.1"/>
    <property type="molecule type" value="Genomic_DNA"/>
</dbReference>
<comment type="caution">
    <text evidence="10">The sequence shown here is derived from an EMBL/GenBank/DDBJ whole genome shotgun (WGS) entry which is preliminary data.</text>
</comment>
<dbReference type="InterPro" id="IPR001789">
    <property type="entry name" value="Sig_transdc_resp-reg_receiver"/>
</dbReference>
<dbReference type="PROSITE" id="PS00676">
    <property type="entry name" value="SIGMA54_INTERACT_2"/>
    <property type="match status" value="1"/>
</dbReference>
<sequence length="462" mass="50515">MSPPAKILVIDDEKTFRVVAQAALAAEGFEARSAASAGEGLALARELRPEVVVLDRNLPDADGLAVLERLRADGHGDEPLVVMATAYGEIENAVQAVKLGAFDYLTKPIQLPALVLTVKRALEARRLRRRADGFSGTARRRVERGLCLGESAAMRRVVELAEKVAASPDTTVLIEGESGTGKELVARLLHLRTAQRSEAPFVELNCAAIPETLLEAELFGHERGAFTDAKRAKPGLLEQAEGGTVFLDEVGDMPLATQAKLLKVLETQVFRRLGGTRDLGADVRFVSATHRDLQAAVADGGFRLDLFHRLDVFHIHIPPLRERPEDVLPLARFFLAELASRAGKEIRGLAPETERRLLAYPFPGNVRELRNVVERGVILETGDTLSPEAVLLRDEARPRPDAPAPPEAGEPPTLEEMERAYLAGLLDRAKGNRSQVARWMGVSYPTVLKKIADYGIDLSRWD</sequence>
<keyword evidence="6" id="KW-0597">Phosphoprotein</keyword>
<dbReference type="InterPro" id="IPR003593">
    <property type="entry name" value="AAA+_ATPase"/>
</dbReference>
<feature type="domain" description="Sigma-54 factor interaction" evidence="8">
    <location>
        <begin position="147"/>
        <end position="378"/>
    </location>
</feature>
<dbReference type="PROSITE" id="PS50045">
    <property type="entry name" value="SIGMA54_INTERACT_4"/>
    <property type="match status" value="1"/>
</dbReference>
<dbReference type="InterPro" id="IPR025662">
    <property type="entry name" value="Sigma_54_int_dom_ATP-bd_1"/>
</dbReference>
<keyword evidence="5" id="KW-0804">Transcription</keyword>
<name>A0A7I9VNN2_9BACT</name>
<keyword evidence="3" id="KW-0805">Transcription regulation</keyword>
<dbReference type="Pfam" id="PF25601">
    <property type="entry name" value="AAA_lid_14"/>
    <property type="match status" value="1"/>
</dbReference>
<feature type="region of interest" description="Disordered" evidence="7">
    <location>
        <begin position="395"/>
        <end position="414"/>
    </location>
</feature>
<feature type="modified residue" description="4-aspartylphosphate" evidence="6">
    <location>
        <position position="55"/>
    </location>
</feature>
<dbReference type="Gene3D" id="1.10.8.60">
    <property type="match status" value="1"/>
</dbReference>
<evidence type="ECO:0000256" key="2">
    <source>
        <dbReference type="ARBA" id="ARBA00022840"/>
    </source>
</evidence>
<keyword evidence="1" id="KW-0547">Nucleotide-binding</keyword>
<organism evidence="10 11">
    <name type="scientific">Anaeromyxobacter diazotrophicus</name>
    <dbReference type="NCBI Taxonomy" id="2590199"/>
    <lineage>
        <taxon>Bacteria</taxon>
        <taxon>Pseudomonadati</taxon>
        <taxon>Myxococcota</taxon>
        <taxon>Myxococcia</taxon>
        <taxon>Myxococcales</taxon>
        <taxon>Cystobacterineae</taxon>
        <taxon>Anaeromyxobacteraceae</taxon>
        <taxon>Anaeromyxobacter</taxon>
    </lineage>
</organism>
<dbReference type="RefSeq" id="WP_176065705.1">
    <property type="nucleotide sequence ID" value="NZ_BJTG01000005.1"/>
</dbReference>
<dbReference type="Pfam" id="PF00158">
    <property type="entry name" value="Sigma54_activat"/>
    <property type="match status" value="1"/>
</dbReference>
<dbReference type="PROSITE" id="PS00675">
    <property type="entry name" value="SIGMA54_INTERACT_1"/>
    <property type="match status" value="1"/>
</dbReference>
<dbReference type="Proteomes" id="UP000503640">
    <property type="component" value="Unassembled WGS sequence"/>
</dbReference>
<dbReference type="InterPro" id="IPR011006">
    <property type="entry name" value="CheY-like_superfamily"/>
</dbReference>
<dbReference type="CDD" id="cd00009">
    <property type="entry name" value="AAA"/>
    <property type="match status" value="1"/>
</dbReference>
<dbReference type="SMART" id="SM00382">
    <property type="entry name" value="AAA"/>
    <property type="match status" value="1"/>
</dbReference>
<keyword evidence="2" id="KW-0067">ATP-binding</keyword>
<evidence type="ECO:0000313" key="10">
    <source>
        <dbReference type="EMBL" id="GEJ57808.1"/>
    </source>
</evidence>
<feature type="domain" description="Response regulatory" evidence="9">
    <location>
        <begin position="6"/>
        <end position="122"/>
    </location>
</feature>
<evidence type="ECO:0000256" key="1">
    <source>
        <dbReference type="ARBA" id="ARBA00022741"/>
    </source>
</evidence>
<dbReference type="InterPro" id="IPR027417">
    <property type="entry name" value="P-loop_NTPase"/>
</dbReference>
<dbReference type="FunFam" id="3.40.50.300:FF:000006">
    <property type="entry name" value="DNA-binding transcriptional regulator NtrC"/>
    <property type="match status" value="1"/>
</dbReference>
<dbReference type="AlphaFoldDB" id="A0A7I9VNN2"/>
<dbReference type="PROSITE" id="PS50110">
    <property type="entry name" value="RESPONSE_REGULATORY"/>
    <property type="match status" value="1"/>
</dbReference>
<dbReference type="PROSITE" id="PS00688">
    <property type="entry name" value="SIGMA54_INTERACT_3"/>
    <property type="match status" value="1"/>
</dbReference>
<evidence type="ECO:0000313" key="11">
    <source>
        <dbReference type="Proteomes" id="UP000503640"/>
    </source>
</evidence>
<evidence type="ECO:0000259" key="9">
    <source>
        <dbReference type="PROSITE" id="PS50110"/>
    </source>
</evidence>
<dbReference type="Gene3D" id="3.40.50.2300">
    <property type="match status" value="1"/>
</dbReference>
<dbReference type="SUPFAM" id="SSF52172">
    <property type="entry name" value="CheY-like"/>
    <property type="match status" value="1"/>
</dbReference>
<keyword evidence="11" id="KW-1185">Reference proteome</keyword>
<dbReference type="Gene3D" id="1.10.10.60">
    <property type="entry name" value="Homeodomain-like"/>
    <property type="match status" value="1"/>
</dbReference>
<dbReference type="SMART" id="SM00448">
    <property type="entry name" value="REC"/>
    <property type="match status" value="1"/>
</dbReference>
<keyword evidence="4" id="KW-0238">DNA-binding</keyword>
<dbReference type="InterPro" id="IPR058031">
    <property type="entry name" value="AAA_lid_NorR"/>
</dbReference>
<gene>
    <name evidence="10" type="ORF">AMYX_25490</name>
</gene>
<dbReference type="PANTHER" id="PTHR32071">
    <property type="entry name" value="TRANSCRIPTIONAL REGULATORY PROTEIN"/>
    <property type="match status" value="1"/>
</dbReference>
<dbReference type="GO" id="GO:0043565">
    <property type="term" value="F:sequence-specific DNA binding"/>
    <property type="evidence" value="ECO:0007669"/>
    <property type="project" value="InterPro"/>
</dbReference>
<evidence type="ECO:0000256" key="6">
    <source>
        <dbReference type="PROSITE-ProRule" id="PRU00169"/>
    </source>
</evidence>
<dbReference type="Gene3D" id="3.40.50.300">
    <property type="entry name" value="P-loop containing nucleotide triphosphate hydrolases"/>
    <property type="match status" value="1"/>
</dbReference>
<dbReference type="PANTHER" id="PTHR32071:SF113">
    <property type="entry name" value="ALGINATE BIOSYNTHESIS TRANSCRIPTIONAL REGULATORY PROTEIN ALGB"/>
    <property type="match status" value="1"/>
</dbReference>
<proteinExistence type="predicted"/>
<dbReference type="GO" id="GO:0005524">
    <property type="term" value="F:ATP binding"/>
    <property type="evidence" value="ECO:0007669"/>
    <property type="project" value="UniProtKB-KW"/>
</dbReference>
<dbReference type="InterPro" id="IPR025944">
    <property type="entry name" value="Sigma_54_int_dom_CS"/>
</dbReference>
<evidence type="ECO:0000259" key="8">
    <source>
        <dbReference type="PROSITE" id="PS50045"/>
    </source>
</evidence>
<dbReference type="SUPFAM" id="SSF46689">
    <property type="entry name" value="Homeodomain-like"/>
    <property type="match status" value="1"/>
</dbReference>
<accession>A0A7I9VNN2</accession>
<protein>
    <submittedName>
        <fullName evidence="10">Acetoacetate metabolism regulatory protein AtoC</fullName>
    </submittedName>
</protein>
<dbReference type="GO" id="GO:0006355">
    <property type="term" value="P:regulation of DNA-templated transcription"/>
    <property type="evidence" value="ECO:0007669"/>
    <property type="project" value="InterPro"/>
</dbReference>
<dbReference type="InterPro" id="IPR002197">
    <property type="entry name" value="HTH_Fis"/>
</dbReference>
<dbReference type="InterPro" id="IPR009057">
    <property type="entry name" value="Homeodomain-like_sf"/>
</dbReference>
<dbReference type="GO" id="GO:0000160">
    <property type="term" value="P:phosphorelay signal transduction system"/>
    <property type="evidence" value="ECO:0007669"/>
    <property type="project" value="InterPro"/>
</dbReference>
<dbReference type="Pfam" id="PF00072">
    <property type="entry name" value="Response_reg"/>
    <property type="match status" value="1"/>
</dbReference>
<dbReference type="InterPro" id="IPR002078">
    <property type="entry name" value="Sigma_54_int"/>
</dbReference>
<reference evidence="11" key="1">
    <citation type="journal article" date="2020" name="Appl. Environ. Microbiol.">
        <title>Diazotrophic Anaeromyxobacter Isolates from Soils.</title>
        <authorList>
            <person name="Masuda Y."/>
            <person name="Yamanaka H."/>
            <person name="Xu Z.X."/>
            <person name="Shiratori Y."/>
            <person name="Aono T."/>
            <person name="Amachi S."/>
            <person name="Senoo K."/>
            <person name="Itoh H."/>
        </authorList>
    </citation>
    <scope>NUCLEOTIDE SEQUENCE [LARGE SCALE GENOMIC DNA]</scope>
    <source>
        <strain evidence="11">R267</strain>
    </source>
</reference>
<evidence type="ECO:0000256" key="7">
    <source>
        <dbReference type="SAM" id="MobiDB-lite"/>
    </source>
</evidence>
<dbReference type="Pfam" id="PF02954">
    <property type="entry name" value="HTH_8"/>
    <property type="match status" value="1"/>
</dbReference>
<evidence type="ECO:0000256" key="5">
    <source>
        <dbReference type="ARBA" id="ARBA00023163"/>
    </source>
</evidence>
<evidence type="ECO:0000256" key="4">
    <source>
        <dbReference type="ARBA" id="ARBA00023125"/>
    </source>
</evidence>
<evidence type="ECO:0000256" key="3">
    <source>
        <dbReference type="ARBA" id="ARBA00023015"/>
    </source>
</evidence>
<dbReference type="SUPFAM" id="SSF52540">
    <property type="entry name" value="P-loop containing nucleoside triphosphate hydrolases"/>
    <property type="match status" value="1"/>
</dbReference>